<evidence type="ECO:0000313" key="2">
    <source>
        <dbReference type="EMBL" id="KAJ5174806.1"/>
    </source>
</evidence>
<sequence>MPSKKRSRGKSFRKKPSQSEGQELGETLSGSAEQELVFQKTNECKISVAMSVKNDSRERRQKETPDIQNLLFEATTAHTAATSSNTQTCAILGAQAADLQGRVAKLASLELQVAEMSHRLGRLESLYQQSAFNPPPPPPSYVIHFPGTYQAGHFDGMTLENTSNIMEEGKYRDAEEGKGKPPF</sequence>
<feature type="compositionally biased region" description="Basic residues" evidence="1">
    <location>
        <begin position="1"/>
        <end position="16"/>
    </location>
</feature>
<evidence type="ECO:0000256" key="1">
    <source>
        <dbReference type="SAM" id="MobiDB-lite"/>
    </source>
</evidence>
<keyword evidence="3" id="KW-1185">Reference proteome</keyword>
<feature type="region of interest" description="Disordered" evidence="1">
    <location>
        <begin position="1"/>
        <end position="32"/>
    </location>
</feature>
<name>A0A9W9IIB6_9EURO</name>
<comment type="caution">
    <text evidence="2">The sequence shown here is derived from an EMBL/GenBank/DDBJ whole genome shotgun (WGS) entry which is preliminary data.</text>
</comment>
<proteinExistence type="predicted"/>
<dbReference type="Proteomes" id="UP001149163">
    <property type="component" value="Unassembled WGS sequence"/>
</dbReference>
<dbReference type="AlphaFoldDB" id="A0A9W9IIB6"/>
<dbReference type="GeneID" id="81421984"/>
<dbReference type="RefSeq" id="XP_056546414.1">
    <property type="nucleotide sequence ID" value="XM_056682808.1"/>
</dbReference>
<evidence type="ECO:0000313" key="3">
    <source>
        <dbReference type="Proteomes" id="UP001149163"/>
    </source>
</evidence>
<gene>
    <name evidence="2" type="ORF">N7482_000683</name>
</gene>
<organism evidence="2 3">
    <name type="scientific">Penicillium canariense</name>
    <dbReference type="NCBI Taxonomy" id="189055"/>
    <lineage>
        <taxon>Eukaryota</taxon>
        <taxon>Fungi</taxon>
        <taxon>Dikarya</taxon>
        <taxon>Ascomycota</taxon>
        <taxon>Pezizomycotina</taxon>
        <taxon>Eurotiomycetes</taxon>
        <taxon>Eurotiomycetidae</taxon>
        <taxon>Eurotiales</taxon>
        <taxon>Aspergillaceae</taxon>
        <taxon>Penicillium</taxon>
    </lineage>
</organism>
<dbReference type="EMBL" id="JAPQKN010000001">
    <property type="protein sequence ID" value="KAJ5174806.1"/>
    <property type="molecule type" value="Genomic_DNA"/>
</dbReference>
<protein>
    <submittedName>
        <fullName evidence="2">Uncharacterized protein</fullName>
    </submittedName>
</protein>
<reference evidence="2" key="1">
    <citation type="submission" date="2022-11" db="EMBL/GenBank/DDBJ databases">
        <authorList>
            <person name="Petersen C."/>
        </authorList>
    </citation>
    <scope>NUCLEOTIDE SEQUENCE</scope>
    <source>
        <strain evidence="2">IBT 26290</strain>
    </source>
</reference>
<accession>A0A9W9IIB6</accession>
<reference evidence="2" key="2">
    <citation type="journal article" date="2023" name="IMA Fungus">
        <title>Comparative genomic study of the Penicillium genus elucidates a diverse pangenome and 15 lateral gene transfer events.</title>
        <authorList>
            <person name="Petersen C."/>
            <person name="Sorensen T."/>
            <person name="Nielsen M.R."/>
            <person name="Sondergaard T.E."/>
            <person name="Sorensen J.L."/>
            <person name="Fitzpatrick D.A."/>
            <person name="Frisvad J.C."/>
            <person name="Nielsen K.L."/>
        </authorList>
    </citation>
    <scope>NUCLEOTIDE SEQUENCE</scope>
    <source>
        <strain evidence="2">IBT 26290</strain>
    </source>
</reference>